<dbReference type="Proteomes" id="UP000234275">
    <property type="component" value="Unassembled WGS sequence"/>
</dbReference>
<dbReference type="SUPFAM" id="SSF48452">
    <property type="entry name" value="TPR-like"/>
    <property type="match status" value="1"/>
</dbReference>
<accession>A0A2I2GF13</accession>
<dbReference type="STRING" id="1392250.A0A2I2GF13"/>
<reference evidence="2 3" key="1">
    <citation type="submission" date="2016-12" db="EMBL/GenBank/DDBJ databases">
        <title>The genomes of Aspergillus section Nigri reveals drivers in fungal speciation.</title>
        <authorList>
            <consortium name="DOE Joint Genome Institute"/>
            <person name="Vesth T.C."/>
            <person name="Nybo J."/>
            <person name="Theobald S."/>
            <person name="Brandl J."/>
            <person name="Frisvad J.C."/>
            <person name="Nielsen K.F."/>
            <person name="Lyhne E.K."/>
            <person name="Kogle M.E."/>
            <person name="Kuo A."/>
            <person name="Riley R."/>
            <person name="Clum A."/>
            <person name="Nolan M."/>
            <person name="Lipzen A."/>
            <person name="Salamov A."/>
            <person name="Henrissat B."/>
            <person name="Wiebenga A."/>
            <person name="De Vries R.P."/>
            <person name="Grigoriev I.V."/>
            <person name="Mortensen U.H."/>
            <person name="Andersen M.R."/>
            <person name="Baker S.E."/>
        </authorList>
    </citation>
    <scope>NUCLEOTIDE SEQUENCE [LARGE SCALE GENOMIC DNA]</scope>
    <source>
        <strain evidence="2 3">IBT 23096</strain>
    </source>
</reference>
<dbReference type="InterPro" id="IPR011990">
    <property type="entry name" value="TPR-like_helical_dom_sf"/>
</dbReference>
<dbReference type="Pfam" id="PF12770">
    <property type="entry name" value="CHAT"/>
    <property type="match status" value="1"/>
</dbReference>
<evidence type="ECO:0000259" key="1">
    <source>
        <dbReference type="Pfam" id="PF12770"/>
    </source>
</evidence>
<proteinExistence type="predicted"/>
<sequence>MAESPQPATIPQKNIDEAKAAFARDRPLVDDLRPGAFFDDPNYLDTLSRDAKALICAVQHFGDNPDRPGLCHIQSVQAFVRYVQTNDPDQLTMAFAMEAMSLRYVPPGHPGRGKSNNHMGCLYQQKWENYKIASDLDDTIRHYKIAVDTANETNETISDWSCDVATLVTTRWKLTKQPSDRQDALKYFDKAIELVGDSPKRAIHLSNKGETIRLTLHGNDQEKEALLAESIGYHEQALELCGRFLALSEKPQIPYSMIHRNSAQAHHVKFILLKQPGDAEKAVSLLEKAVNFETVGTASWERYMNELAGVYNSRAQTPGNAEHQEKASKLWHKIIEHRPNTVVARVNLAEIYRSIAADYLGDPRTEETINKATSLASMAVDMSTLHQSKPGLALARYSSVLYTNYELFGNIEDINRAIELAQRATEDKNSDDLWDHYRLLSQTLITRFESLRRLEDLRDAMVAINEAIKACNPEDFEQKAGCQWVLGKLTRLTYDTMPNVQLLRQAIQVFALTSHLMSKKSVTRCLALNDLGNAWAQLFSHEALPEQLEKAIEAYRSSLSGLHDILSTDKHPDILMLNAALGTVMIQRFKTWRAQTDIDSAVTYFRRSLLGVHESHPRYPIRVGNLSYALQLRFQANGVNGSLDDLKETQRLLRNALESPRLSSPDLKNGLLNHLANAFQCSFTVSKQPTDLENAMNYYNEAISIEGVTPAARTTAMLNKAEVQRLTAVASELLSDFEASNRTLEEAQLVLSKDDPHFWTIILQQANLLYGIYKDNGSSDIKDYGVRALAKYKELLEIPSLPPVSRISVASLAASLTSELFNDQAKARDYILISLDMLPEAILMHESRLEQLKFVRTCHYVPSSVAALSLSAGDPPSTVIQRLEAGRAFIWDRIENETTPLDALESQHSELAGKFRTIQQRVFQQGRPSGKKTSLNLTSVVPGDVSRLQRQHDADAYRQVLQEIRALPGHASFLKAPEAPGDLQSYATDAPIVFINASLYRSDALIITRESVDHLPLPAFNMERVRLNAARFMYALDKLSRAEEQAAALTEYQEVMKWLWASAAKPVLDSIDWQKYEAGPSGKPRIIWVSTGWISVLPMHAAGDYESATESEEPTCVHDMVVSSYTTSLKALESNRQSARRINAEPKTSSRQAMIAAMATTPGLGPENDLEVEPEISSFERSLSPTFNANLLRQPDSKSVIDALSTATIAHFACHGRADKEDPSRSAIMLQDNQAKVPPFSVRTLLKLELKTCGLVYLSACESGASKDLSLRDEGIHIAGGFHIAGVPHVISTLWKVSDSVSAQLSGLFYEQLKDVVGEFNLARAPHALHMALEEMKRQGVHPMLLGPFIHSGP</sequence>
<dbReference type="InterPro" id="IPR024983">
    <property type="entry name" value="CHAT_dom"/>
</dbReference>
<dbReference type="PANTHER" id="PTHR19959">
    <property type="entry name" value="KINESIN LIGHT CHAIN"/>
    <property type="match status" value="1"/>
</dbReference>
<dbReference type="Gene3D" id="1.25.40.10">
    <property type="entry name" value="Tetratricopeptide repeat domain"/>
    <property type="match status" value="2"/>
</dbReference>
<comment type="caution">
    <text evidence="2">The sequence shown here is derived from an EMBL/GenBank/DDBJ whole genome shotgun (WGS) entry which is preliminary data.</text>
</comment>
<keyword evidence="3" id="KW-1185">Reference proteome</keyword>
<protein>
    <recommendedName>
        <fullName evidence="1">CHAT domain-containing protein</fullName>
    </recommendedName>
</protein>
<evidence type="ECO:0000313" key="2">
    <source>
        <dbReference type="EMBL" id="PLB51417.1"/>
    </source>
</evidence>
<dbReference type="GeneID" id="36556189"/>
<name>A0A2I2GF13_9EURO</name>
<gene>
    <name evidence="2" type="ORF">P170DRAFT_433423</name>
</gene>
<dbReference type="RefSeq" id="XP_024706719.1">
    <property type="nucleotide sequence ID" value="XM_024848490.1"/>
</dbReference>
<dbReference type="EMBL" id="MSFO01000002">
    <property type="protein sequence ID" value="PLB51417.1"/>
    <property type="molecule type" value="Genomic_DNA"/>
</dbReference>
<feature type="domain" description="CHAT" evidence="1">
    <location>
        <begin position="1053"/>
        <end position="1333"/>
    </location>
</feature>
<dbReference type="VEuPathDB" id="FungiDB:P170DRAFT_433423"/>
<dbReference type="OrthoDB" id="9991317at2759"/>
<evidence type="ECO:0000313" key="3">
    <source>
        <dbReference type="Proteomes" id="UP000234275"/>
    </source>
</evidence>
<organism evidence="2 3">
    <name type="scientific">Aspergillus steynii IBT 23096</name>
    <dbReference type="NCBI Taxonomy" id="1392250"/>
    <lineage>
        <taxon>Eukaryota</taxon>
        <taxon>Fungi</taxon>
        <taxon>Dikarya</taxon>
        <taxon>Ascomycota</taxon>
        <taxon>Pezizomycotina</taxon>
        <taxon>Eurotiomycetes</taxon>
        <taxon>Eurotiomycetidae</taxon>
        <taxon>Eurotiales</taxon>
        <taxon>Aspergillaceae</taxon>
        <taxon>Aspergillus</taxon>
        <taxon>Aspergillus subgen. Circumdati</taxon>
    </lineage>
</organism>
<dbReference type="PANTHER" id="PTHR19959:SF119">
    <property type="entry name" value="FUNGAL LIPASE-LIKE DOMAIN-CONTAINING PROTEIN"/>
    <property type="match status" value="1"/>
</dbReference>